<dbReference type="SUPFAM" id="SSF51230">
    <property type="entry name" value="Single hybrid motif"/>
    <property type="match status" value="1"/>
</dbReference>
<dbReference type="Pfam" id="PF00364">
    <property type="entry name" value="Biotin_lipoyl"/>
    <property type="match status" value="1"/>
</dbReference>
<dbReference type="EMBL" id="JAGSMN010000150">
    <property type="protein sequence ID" value="MBR7672992.1"/>
    <property type="molecule type" value="Genomic_DNA"/>
</dbReference>
<dbReference type="Gene3D" id="2.40.50.100">
    <property type="match status" value="1"/>
</dbReference>
<dbReference type="PRINTS" id="PR01071">
    <property type="entry name" value="ACOABIOTINCC"/>
</dbReference>
<reference evidence="6" key="1">
    <citation type="submission" date="2021-04" db="EMBL/GenBank/DDBJ databases">
        <title>Sequencing of actinobacteria type strains.</title>
        <authorList>
            <person name="Nguyen G.-S."/>
            <person name="Wentzel A."/>
        </authorList>
    </citation>
    <scope>NUCLEOTIDE SEQUENCE</scope>
    <source>
        <strain evidence="6">DSM 42095</strain>
    </source>
</reference>
<dbReference type="Proteomes" id="UP000675554">
    <property type="component" value="Unassembled WGS sequence"/>
</dbReference>
<protein>
    <recommendedName>
        <fullName evidence="1 3">Biotin carboxyl carrier protein of acetyl-CoA carboxylase</fullName>
    </recommendedName>
</protein>
<comment type="caution">
    <text evidence="6">The sequence shown here is derived from an EMBL/GenBank/DDBJ whole genome shotgun (WGS) entry which is preliminary data.</text>
</comment>
<sequence>MELDWATPAPSTPVPGGSSGTGAESASAPVRVLGPDGSAAGNGARPSAGTGVTSPSVGTFYRCPEPGAEPFVQVGDQVKASQQLAIIEVMKLMIPVEADRDAVVTEALADDGQSVEYGQPLFTLGPVA</sequence>
<dbReference type="AlphaFoldDB" id="A0A8T4INW1"/>
<comment type="function">
    <text evidence="3">This protein is a component of the acetyl coenzyme A carboxylase complex; first, biotin carboxylase catalyzes the carboxylation of the carrier protein and then the transcarboxylase transfers the carboxyl group to form malonyl-CoA.</text>
</comment>
<dbReference type="GO" id="GO:0009317">
    <property type="term" value="C:acetyl-CoA carboxylase complex"/>
    <property type="evidence" value="ECO:0007669"/>
    <property type="project" value="InterPro"/>
</dbReference>
<gene>
    <name evidence="6" type="ORF">KDA82_08180</name>
</gene>
<dbReference type="InterPro" id="IPR011053">
    <property type="entry name" value="Single_hybrid_motif"/>
</dbReference>
<name>A0A8T4INW1_9ACTN</name>
<feature type="domain" description="Lipoyl-binding" evidence="5">
    <location>
        <begin position="49"/>
        <end position="125"/>
    </location>
</feature>
<keyword evidence="3" id="KW-0276">Fatty acid metabolism</keyword>
<evidence type="ECO:0000256" key="3">
    <source>
        <dbReference type="RuleBase" id="RU364072"/>
    </source>
</evidence>
<dbReference type="InterPro" id="IPR000089">
    <property type="entry name" value="Biotin_lipoyl"/>
</dbReference>
<organism evidence="6 7">
    <name type="scientific">Streptomyces daliensis</name>
    <dbReference type="NCBI Taxonomy" id="299421"/>
    <lineage>
        <taxon>Bacteria</taxon>
        <taxon>Bacillati</taxon>
        <taxon>Actinomycetota</taxon>
        <taxon>Actinomycetes</taxon>
        <taxon>Kitasatosporales</taxon>
        <taxon>Streptomycetaceae</taxon>
        <taxon>Streptomyces</taxon>
    </lineage>
</organism>
<dbReference type="PROSITE" id="PS50968">
    <property type="entry name" value="BIOTINYL_LIPOYL"/>
    <property type="match status" value="1"/>
</dbReference>
<evidence type="ECO:0000313" key="6">
    <source>
        <dbReference type="EMBL" id="MBR7672992.1"/>
    </source>
</evidence>
<evidence type="ECO:0000256" key="2">
    <source>
        <dbReference type="ARBA" id="ARBA00023267"/>
    </source>
</evidence>
<feature type="region of interest" description="Disordered" evidence="4">
    <location>
        <begin position="1"/>
        <end position="56"/>
    </location>
</feature>
<keyword evidence="3" id="KW-0444">Lipid biosynthesis</keyword>
<evidence type="ECO:0000256" key="4">
    <source>
        <dbReference type="SAM" id="MobiDB-lite"/>
    </source>
</evidence>
<dbReference type="InterPro" id="IPR050709">
    <property type="entry name" value="Biotin_Carboxyl_Carrier/Decarb"/>
</dbReference>
<evidence type="ECO:0000313" key="7">
    <source>
        <dbReference type="Proteomes" id="UP000675554"/>
    </source>
</evidence>
<evidence type="ECO:0000259" key="5">
    <source>
        <dbReference type="PROSITE" id="PS50968"/>
    </source>
</evidence>
<comment type="pathway">
    <text evidence="3">Lipid metabolism; fatty acid biosynthesis.</text>
</comment>
<evidence type="ECO:0000256" key="1">
    <source>
        <dbReference type="ARBA" id="ARBA00017562"/>
    </source>
</evidence>
<keyword evidence="3" id="KW-0275">Fatty acid biosynthesis</keyword>
<keyword evidence="3" id="KW-0443">Lipid metabolism</keyword>
<accession>A0A8T4INW1</accession>
<dbReference type="GO" id="GO:0003989">
    <property type="term" value="F:acetyl-CoA carboxylase activity"/>
    <property type="evidence" value="ECO:0007669"/>
    <property type="project" value="InterPro"/>
</dbReference>
<dbReference type="GO" id="GO:0006633">
    <property type="term" value="P:fatty acid biosynthetic process"/>
    <property type="evidence" value="ECO:0007669"/>
    <property type="project" value="UniProtKB-KW"/>
</dbReference>
<keyword evidence="2 3" id="KW-0092">Biotin</keyword>
<keyword evidence="7" id="KW-1185">Reference proteome</keyword>
<dbReference type="InterPro" id="IPR001249">
    <property type="entry name" value="AcCoA_biotinCC"/>
</dbReference>
<proteinExistence type="predicted"/>
<dbReference type="PANTHER" id="PTHR45266:SF3">
    <property type="entry name" value="OXALOACETATE DECARBOXYLASE ALPHA CHAIN"/>
    <property type="match status" value="1"/>
</dbReference>
<dbReference type="PANTHER" id="PTHR45266">
    <property type="entry name" value="OXALOACETATE DECARBOXYLASE ALPHA CHAIN"/>
    <property type="match status" value="1"/>
</dbReference>
<dbReference type="CDD" id="cd06850">
    <property type="entry name" value="biotinyl_domain"/>
    <property type="match status" value="1"/>
</dbReference>